<dbReference type="HAMAP" id="MF_00489">
    <property type="entry name" value="UPF0178"/>
    <property type="match status" value="1"/>
</dbReference>
<accession>A0A1G6H729</accession>
<dbReference type="OrthoDB" id="9798918at2"/>
<evidence type="ECO:0000313" key="4">
    <source>
        <dbReference type="Proteomes" id="UP000242949"/>
    </source>
</evidence>
<reference evidence="4" key="1">
    <citation type="submission" date="2016-09" db="EMBL/GenBank/DDBJ databases">
        <authorList>
            <person name="Varghese N."/>
            <person name="Submissions S."/>
        </authorList>
    </citation>
    <scope>NUCLEOTIDE SEQUENCE [LARGE SCALE GENOMIC DNA]</scope>
    <source>
        <strain evidence="4">S5</strain>
    </source>
</reference>
<dbReference type="NCBIfam" id="NF001095">
    <property type="entry name" value="PRK00124.1"/>
    <property type="match status" value="1"/>
</dbReference>
<dbReference type="STRING" id="1612202.SAMN05421734_102321"/>
<dbReference type="RefSeq" id="WP_090793354.1">
    <property type="nucleotide sequence ID" value="NZ_FMYI01000002.1"/>
</dbReference>
<evidence type="ECO:0000256" key="1">
    <source>
        <dbReference type="ARBA" id="ARBA00008522"/>
    </source>
</evidence>
<dbReference type="AlphaFoldDB" id="A0A1G6H729"/>
<dbReference type="PANTHER" id="PTHR35146">
    <property type="entry name" value="UPF0178 PROTEIN YAII"/>
    <property type="match status" value="1"/>
</dbReference>
<evidence type="ECO:0000256" key="2">
    <source>
        <dbReference type="HAMAP-Rule" id="MF_00489"/>
    </source>
</evidence>
<dbReference type="Proteomes" id="UP000242949">
    <property type="component" value="Unassembled WGS sequence"/>
</dbReference>
<dbReference type="InterPro" id="IPR003791">
    <property type="entry name" value="UPF0178"/>
</dbReference>
<comment type="similarity">
    <text evidence="1 2">Belongs to the UPF0178 family.</text>
</comment>
<organism evidence="3 4">
    <name type="scientific">Pelagirhabdus alkalitolerans</name>
    <dbReference type="NCBI Taxonomy" id="1612202"/>
    <lineage>
        <taxon>Bacteria</taxon>
        <taxon>Bacillati</taxon>
        <taxon>Bacillota</taxon>
        <taxon>Bacilli</taxon>
        <taxon>Bacillales</taxon>
        <taxon>Bacillaceae</taxon>
        <taxon>Pelagirhabdus</taxon>
    </lineage>
</organism>
<gene>
    <name evidence="3" type="ORF">SAMN05421734_102321</name>
</gene>
<dbReference type="Pfam" id="PF02639">
    <property type="entry name" value="DUF188"/>
    <property type="match status" value="1"/>
</dbReference>
<dbReference type="EMBL" id="FMYI01000002">
    <property type="protein sequence ID" value="SDB90070.1"/>
    <property type="molecule type" value="Genomic_DNA"/>
</dbReference>
<dbReference type="PANTHER" id="PTHR35146:SF1">
    <property type="entry name" value="UPF0178 PROTEIN YAII"/>
    <property type="match status" value="1"/>
</dbReference>
<protein>
    <recommendedName>
        <fullName evidence="2">UPF0178 protein SAMN05421734_102321</fullName>
    </recommendedName>
</protein>
<keyword evidence="4" id="KW-1185">Reference proteome</keyword>
<evidence type="ECO:0000313" key="3">
    <source>
        <dbReference type="EMBL" id="SDB90070.1"/>
    </source>
</evidence>
<proteinExistence type="inferred from homology"/>
<sequence length="151" mass="17148">MIIYVDADASPVTQDIIDIANTFKLHVRLIKSYAHYSDRFNSPLVEEIYVDSHNEAADYKIIQLIQPGDILITQDYGLASLVLPKGCQVIHPRGSIYKAESINHLLESRYLNSQIRKQGGKTKGPSRFTETERQAFILTLENVIESELSER</sequence>
<name>A0A1G6H729_9BACI</name>